<dbReference type="EMBL" id="BEZZ01001235">
    <property type="protein sequence ID" value="GCC38707.1"/>
    <property type="molecule type" value="Genomic_DNA"/>
</dbReference>
<proteinExistence type="predicted"/>
<protein>
    <submittedName>
        <fullName evidence="2">Uncharacterized protein</fullName>
    </submittedName>
</protein>
<reference evidence="2 3" key="1">
    <citation type="journal article" date="2018" name="Nat. Ecol. Evol.">
        <title>Shark genomes provide insights into elasmobranch evolution and the origin of vertebrates.</title>
        <authorList>
            <person name="Hara Y"/>
            <person name="Yamaguchi K"/>
            <person name="Onimaru K"/>
            <person name="Kadota M"/>
            <person name="Koyanagi M"/>
            <person name="Keeley SD"/>
            <person name="Tatsumi K"/>
            <person name="Tanaka K"/>
            <person name="Motone F"/>
            <person name="Kageyama Y"/>
            <person name="Nozu R"/>
            <person name="Adachi N"/>
            <person name="Nishimura O"/>
            <person name="Nakagawa R"/>
            <person name="Tanegashima C"/>
            <person name="Kiyatake I"/>
            <person name="Matsumoto R"/>
            <person name="Murakumo K"/>
            <person name="Nishida K"/>
            <person name="Terakita A"/>
            <person name="Kuratani S"/>
            <person name="Sato K"/>
            <person name="Hyodo S Kuraku.S."/>
        </authorList>
    </citation>
    <scope>NUCLEOTIDE SEQUENCE [LARGE SCALE GENOMIC DNA]</scope>
</reference>
<feature type="region of interest" description="Disordered" evidence="1">
    <location>
        <begin position="30"/>
        <end position="49"/>
    </location>
</feature>
<gene>
    <name evidence="2" type="ORF">chiPu_0017223</name>
</gene>
<evidence type="ECO:0000313" key="2">
    <source>
        <dbReference type="EMBL" id="GCC38707.1"/>
    </source>
</evidence>
<keyword evidence="3" id="KW-1185">Reference proteome</keyword>
<evidence type="ECO:0000256" key="1">
    <source>
        <dbReference type="SAM" id="MobiDB-lite"/>
    </source>
</evidence>
<sequence length="83" mass="9438">MADGTPNSWEALKAECDWVDGSREKEQAKQCKEAKAEKDKQEGFKQQRCRENLSTSWDPELRGDEERISPGVSELVHVKCATQ</sequence>
<comment type="caution">
    <text evidence="2">The sequence shown here is derived from an EMBL/GenBank/DDBJ whole genome shotgun (WGS) entry which is preliminary data.</text>
</comment>
<dbReference type="Proteomes" id="UP000287033">
    <property type="component" value="Unassembled WGS sequence"/>
</dbReference>
<accession>A0A401T7X9</accession>
<name>A0A401T7X9_CHIPU</name>
<evidence type="ECO:0000313" key="3">
    <source>
        <dbReference type="Proteomes" id="UP000287033"/>
    </source>
</evidence>
<dbReference type="AlphaFoldDB" id="A0A401T7X9"/>
<organism evidence="2 3">
    <name type="scientific">Chiloscyllium punctatum</name>
    <name type="common">Brownbanded bambooshark</name>
    <name type="synonym">Hemiscyllium punctatum</name>
    <dbReference type="NCBI Taxonomy" id="137246"/>
    <lineage>
        <taxon>Eukaryota</taxon>
        <taxon>Metazoa</taxon>
        <taxon>Chordata</taxon>
        <taxon>Craniata</taxon>
        <taxon>Vertebrata</taxon>
        <taxon>Chondrichthyes</taxon>
        <taxon>Elasmobranchii</taxon>
        <taxon>Galeomorphii</taxon>
        <taxon>Galeoidea</taxon>
        <taxon>Orectolobiformes</taxon>
        <taxon>Hemiscylliidae</taxon>
        <taxon>Chiloscyllium</taxon>
    </lineage>
</organism>